<reference evidence="2" key="1">
    <citation type="submission" date="2006-01" db="EMBL/GenBank/DDBJ databases">
        <title>Genome of the cyst-dividing bacterium Ramlibacter tataouinensis.</title>
        <authorList>
            <person name="Barakat M."/>
            <person name="Ortet P."/>
            <person name="De Luca G."/>
            <person name="Jourlin-Castelli C."/>
            <person name="Ansaldi M."/>
            <person name="Py B."/>
            <person name="Fichant G."/>
            <person name="Coutinho P."/>
            <person name="Voulhoux R."/>
            <person name="Bastien O."/>
            <person name="Roy S."/>
            <person name="Marechal E."/>
            <person name="Henrissat B."/>
            <person name="Quentin Y."/>
            <person name="Noirot P."/>
            <person name="Filloux A."/>
            <person name="Mejean V."/>
            <person name="DuBow M."/>
            <person name="Barras F."/>
            <person name="Heulin T."/>
        </authorList>
    </citation>
    <scope>NUCLEOTIDE SEQUENCE [LARGE SCALE GENOMIC DNA]</scope>
    <source>
        <strain evidence="2">ATCC BAA-407 / DSM 14655 / LMG 21543 / TTB310</strain>
    </source>
</reference>
<dbReference type="Proteomes" id="UP000008385">
    <property type="component" value="Chromosome"/>
</dbReference>
<dbReference type="RefSeq" id="WP_013902322.1">
    <property type="nucleotide sequence ID" value="NC_015677.1"/>
</dbReference>
<dbReference type="OrthoDB" id="9152068at2"/>
<dbReference type="AlphaFoldDB" id="F5XVY8"/>
<dbReference type="Pfam" id="PF09613">
    <property type="entry name" value="HrpB1_HrpK"/>
    <property type="match status" value="1"/>
</dbReference>
<protein>
    <submittedName>
        <fullName evidence="1">Uncharacterized protein</fullName>
    </submittedName>
</protein>
<dbReference type="InterPro" id="IPR013394">
    <property type="entry name" value="T3SS_HrpB1/HrpK"/>
</dbReference>
<evidence type="ECO:0000313" key="2">
    <source>
        <dbReference type="Proteomes" id="UP000008385"/>
    </source>
</evidence>
<name>F5XVY8_RAMTT</name>
<reference evidence="1 2" key="2">
    <citation type="journal article" date="2011" name="PLoS ONE">
        <title>The Cyst-Dividing Bacterium Ramlibacter tataouinensis TTB310 Genome Reveals a Well-Stocked Toolbox for Adaptation to a Desert Environment.</title>
        <authorList>
            <person name="De Luca G."/>
            <person name="Barakat M."/>
            <person name="Ortet P."/>
            <person name="Fochesato S."/>
            <person name="Jourlin-Castelli C."/>
            <person name="Ansaldi M."/>
            <person name="Py B."/>
            <person name="Fichant G."/>
            <person name="Coutinho P.M."/>
            <person name="Voulhoux R."/>
            <person name="Bastien O."/>
            <person name="Marechal E."/>
            <person name="Henrissat B."/>
            <person name="Quentin Y."/>
            <person name="Noirot P."/>
            <person name="Filloux A."/>
            <person name="Mejean V."/>
            <person name="Dubow M.S."/>
            <person name="Barras F."/>
            <person name="Barbe V."/>
            <person name="Weissenbach J."/>
            <person name="Mihalcescu I."/>
            <person name="Vermeglio A."/>
            <person name="Achouak W."/>
            <person name="Heulin T."/>
        </authorList>
    </citation>
    <scope>NUCLEOTIDE SEQUENCE [LARGE SCALE GENOMIC DNA]</scope>
    <source>
        <strain evidence="2">ATCC BAA-407 / DSM 14655 / LMG 21543 / TTB310</strain>
    </source>
</reference>
<gene>
    <name evidence="1" type="ordered locus">Rta_29870</name>
</gene>
<dbReference type="HOGENOM" id="CLU_1676429_0_0_4"/>
<dbReference type="STRING" id="365046.Rta_29870"/>
<dbReference type="EMBL" id="CP000245">
    <property type="protein sequence ID" value="AEG94091.1"/>
    <property type="molecule type" value="Genomic_DNA"/>
</dbReference>
<accession>F5XVY8</accession>
<evidence type="ECO:0000313" key="1">
    <source>
        <dbReference type="EMBL" id="AEG94091.1"/>
    </source>
</evidence>
<keyword evidence="2" id="KW-1185">Reference proteome</keyword>
<dbReference type="KEGG" id="rta:Rta_29870"/>
<sequence length="157" mass="16959">MTSAHIDKPLVDALAAVFYVGSDLEEDAQTLVVLRAIRRLRPHAPTLAVVEAQQLVENGDLQGARLLLEEADACSPGTPVVKAMFALVLQQQRNGLWQAYAQEARNLPPDPKALSILDYLDRIARGDPFEETETEESQAAAGATLGAVAHRYVGVVC</sequence>
<organism evidence="1 2">
    <name type="scientific">Ramlibacter tataouinensis (strain ATCC BAA-407 / DSM 14655 / LMG 21543 / TTB310)</name>
    <dbReference type="NCBI Taxonomy" id="365046"/>
    <lineage>
        <taxon>Bacteria</taxon>
        <taxon>Pseudomonadati</taxon>
        <taxon>Pseudomonadota</taxon>
        <taxon>Betaproteobacteria</taxon>
        <taxon>Burkholderiales</taxon>
        <taxon>Comamonadaceae</taxon>
        <taxon>Ramlibacter</taxon>
    </lineage>
</organism>
<proteinExistence type="predicted"/>